<dbReference type="Pfam" id="PF03466">
    <property type="entry name" value="LysR_substrate"/>
    <property type="match status" value="1"/>
</dbReference>
<dbReference type="SUPFAM" id="SSF53850">
    <property type="entry name" value="Periplasmic binding protein-like II"/>
    <property type="match status" value="1"/>
</dbReference>
<comment type="caution">
    <text evidence="6">The sequence shown here is derived from an EMBL/GenBank/DDBJ whole genome shotgun (WGS) entry which is preliminary data.</text>
</comment>
<comment type="similarity">
    <text evidence="1">Belongs to the LysR transcriptional regulatory family.</text>
</comment>
<reference evidence="6 7" key="1">
    <citation type="submission" date="2024-02" db="EMBL/GenBank/DDBJ databases">
        <title>A Gaetbulibacter species isolated from tidal flats and genomic insights of their niches.</title>
        <authorList>
            <person name="Ye Y."/>
        </authorList>
    </citation>
    <scope>NUCLEOTIDE SEQUENCE [LARGE SCALE GENOMIC DNA]</scope>
    <source>
        <strain evidence="6 7">KYW382</strain>
    </source>
</reference>
<evidence type="ECO:0000313" key="6">
    <source>
        <dbReference type="EMBL" id="MFH6772506.1"/>
    </source>
</evidence>
<dbReference type="InterPro" id="IPR005119">
    <property type="entry name" value="LysR_subst-bd"/>
</dbReference>
<evidence type="ECO:0000256" key="3">
    <source>
        <dbReference type="ARBA" id="ARBA00023125"/>
    </source>
</evidence>
<keyword evidence="4" id="KW-0804">Transcription</keyword>
<dbReference type="InterPro" id="IPR036390">
    <property type="entry name" value="WH_DNA-bd_sf"/>
</dbReference>
<dbReference type="PANTHER" id="PTHR30346:SF0">
    <property type="entry name" value="HCA OPERON TRANSCRIPTIONAL ACTIVATOR HCAR"/>
    <property type="match status" value="1"/>
</dbReference>
<accession>A0ABW7N0C0</accession>
<evidence type="ECO:0000313" key="7">
    <source>
        <dbReference type="Proteomes" id="UP001610100"/>
    </source>
</evidence>
<gene>
    <name evidence="6" type="ORF">V8G58_11225</name>
</gene>
<dbReference type="InterPro" id="IPR000847">
    <property type="entry name" value="LysR_HTH_N"/>
</dbReference>
<feature type="domain" description="HTH lysR-type" evidence="5">
    <location>
        <begin position="5"/>
        <end position="62"/>
    </location>
</feature>
<dbReference type="PANTHER" id="PTHR30346">
    <property type="entry name" value="TRANSCRIPTIONAL DUAL REGULATOR HCAR-RELATED"/>
    <property type="match status" value="1"/>
</dbReference>
<evidence type="ECO:0000256" key="2">
    <source>
        <dbReference type="ARBA" id="ARBA00023015"/>
    </source>
</evidence>
<protein>
    <submittedName>
        <fullName evidence="6">LysR family transcriptional regulator</fullName>
    </submittedName>
</protein>
<dbReference type="InterPro" id="IPR036388">
    <property type="entry name" value="WH-like_DNA-bd_sf"/>
</dbReference>
<proteinExistence type="inferred from homology"/>
<sequence length="300" mass="34750">MSYQIELRHLRYFLAVAEELHFRKAADRLYISQPGLSRQIKQMENDLGVILFDRHNRKVVLTKTGEYLKKELQLNLKQLEDILDHAKLIQAGRKGQLKIGYVGSAMQNIIPDLLIKYREDHPDVVFSLKEMENQNQIDELLSFGIDIGFMRLEDVPKHLEKQTVLSDIFCVVLPEDHPINSKNFKSMAQFKEETFILFDPNYSASYYEKVMQIFKDSGFMPAVSHLTIHATSIYKLVANHFGISIVPKSLQNDAVKGVKFIDLNNIKQRTELSMVWNTGNRNPVLLQALDVMRKMKRKKA</sequence>
<dbReference type="PRINTS" id="PR00039">
    <property type="entry name" value="HTHLYSR"/>
</dbReference>
<evidence type="ECO:0000256" key="4">
    <source>
        <dbReference type="ARBA" id="ARBA00023163"/>
    </source>
</evidence>
<dbReference type="EMBL" id="JBAWKB010000003">
    <property type="protein sequence ID" value="MFH6772506.1"/>
    <property type="molecule type" value="Genomic_DNA"/>
</dbReference>
<dbReference type="Gene3D" id="1.10.10.10">
    <property type="entry name" value="Winged helix-like DNA-binding domain superfamily/Winged helix DNA-binding domain"/>
    <property type="match status" value="1"/>
</dbReference>
<dbReference type="PROSITE" id="PS50931">
    <property type="entry name" value="HTH_LYSR"/>
    <property type="match status" value="1"/>
</dbReference>
<keyword evidence="3" id="KW-0238">DNA-binding</keyword>
<evidence type="ECO:0000259" key="5">
    <source>
        <dbReference type="PROSITE" id="PS50931"/>
    </source>
</evidence>
<dbReference type="Pfam" id="PF00126">
    <property type="entry name" value="HTH_1"/>
    <property type="match status" value="1"/>
</dbReference>
<keyword evidence="2" id="KW-0805">Transcription regulation</keyword>
<dbReference type="Proteomes" id="UP001610100">
    <property type="component" value="Unassembled WGS sequence"/>
</dbReference>
<keyword evidence="7" id="KW-1185">Reference proteome</keyword>
<dbReference type="SUPFAM" id="SSF46785">
    <property type="entry name" value="Winged helix' DNA-binding domain"/>
    <property type="match status" value="1"/>
</dbReference>
<dbReference type="Gene3D" id="3.40.190.10">
    <property type="entry name" value="Periplasmic binding protein-like II"/>
    <property type="match status" value="2"/>
</dbReference>
<dbReference type="RefSeq" id="WP_344738104.1">
    <property type="nucleotide sequence ID" value="NZ_BAABAY010000001.1"/>
</dbReference>
<organism evidence="6 7">
    <name type="scientific">Gaetbulibacter aestuarii</name>
    <dbReference type="NCBI Taxonomy" id="1502358"/>
    <lineage>
        <taxon>Bacteria</taxon>
        <taxon>Pseudomonadati</taxon>
        <taxon>Bacteroidota</taxon>
        <taxon>Flavobacteriia</taxon>
        <taxon>Flavobacteriales</taxon>
        <taxon>Flavobacteriaceae</taxon>
        <taxon>Gaetbulibacter</taxon>
    </lineage>
</organism>
<evidence type="ECO:0000256" key="1">
    <source>
        <dbReference type="ARBA" id="ARBA00009437"/>
    </source>
</evidence>
<name>A0ABW7N0C0_9FLAO</name>